<dbReference type="Pfam" id="PF00079">
    <property type="entry name" value="Serpin"/>
    <property type="match status" value="1"/>
</dbReference>
<keyword evidence="2" id="KW-0479">Metal-binding</keyword>
<accession>A0A7D3UUI4</accession>
<keyword evidence="3" id="KW-0863">Zinc-finger</keyword>
<dbReference type="Gene3D" id="3.30.497.10">
    <property type="entry name" value="Antithrombin, subunit I, domain 2"/>
    <property type="match status" value="1"/>
</dbReference>
<sequence>MATQTFSPLNKCTYAITGNTHQNQAWRHCYTCFEDLNEGVCLNCASLCHDGHNLSPVKTGLFFCDCGANRLCKQGEFKTPQPIMCPYPFNPSVPIQQPPKKQRYEWCGTKPNYTPPGMFNAYDDGYYHDDDISHNNSLDSQVVGYNNTLATKVFNSMSPNRIFSPMSIAYALSLLHLGSNGNTDTEIRQLFGGKYTLSNLQTIYSLFNNNVVKMANCLAINDKLSINPEYLTMLKDIALISIEDFSNSAYVTQKLNAFVEMNTNGLIKNVFDSIDPSTLAILINTIYFKANWLHKFNKALTQQADFTNSQCTVQVNMMNIKKKFPYYENQNMQMIELPYVGNEYCMGIILPKQVGYIPSMNVSNLSQYINQLDCMDEVNVFIPKFTHRKNIDLGSVLQNLGVKELFTPYANLSKILNGIYVSKAIHEAVVIVDEEGTEAAAVTTFMLEKCCMEIPRNIVFRADHSFIYYIRHIPTNTMLFVGDYHGN</sequence>
<keyword evidence="7" id="KW-1185">Reference proteome</keyword>
<organism evidence="6 7">
    <name type="scientific">Fadolivirus FV1/VV64</name>
    <dbReference type="NCBI Taxonomy" id="3070911"/>
    <lineage>
        <taxon>Viruses</taxon>
        <taxon>Varidnaviria</taxon>
        <taxon>Bamfordvirae</taxon>
        <taxon>Nucleocytoviricota</taxon>
        <taxon>Megaviricetes</taxon>
        <taxon>Imitervirales</taxon>
        <taxon>Mimiviridae</taxon>
        <taxon>Klosneuvirinae</taxon>
        <taxon>Fadolivirus</taxon>
        <taxon>Fadolivirus algeromassiliense</taxon>
    </lineage>
</organism>
<dbReference type="EMBL" id="MT418680">
    <property type="protein sequence ID" value="QKF93509.1"/>
    <property type="molecule type" value="Genomic_DNA"/>
</dbReference>
<dbReference type="CDD" id="cd19674">
    <property type="entry name" value="UBR-box_UBR4_like"/>
    <property type="match status" value="1"/>
</dbReference>
<gene>
    <name evidence="6" type="ORF">Fadolivirus_1_51</name>
</gene>
<proteinExistence type="inferred from homology"/>
<dbReference type="Proteomes" id="UP001162001">
    <property type="component" value="Segment"/>
</dbReference>
<evidence type="ECO:0000256" key="2">
    <source>
        <dbReference type="ARBA" id="ARBA00022723"/>
    </source>
</evidence>
<dbReference type="GO" id="GO:0008270">
    <property type="term" value="F:zinc ion binding"/>
    <property type="evidence" value="ECO:0007669"/>
    <property type="project" value="UniProtKB-KW"/>
</dbReference>
<dbReference type="InterPro" id="IPR023795">
    <property type="entry name" value="Serpin_CS"/>
</dbReference>
<dbReference type="PANTHER" id="PTHR11461">
    <property type="entry name" value="SERINE PROTEASE INHIBITOR, SERPIN"/>
    <property type="match status" value="1"/>
</dbReference>
<dbReference type="GO" id="GO:0004867">
    <property type="term" value="F:serine-type endopeptidase inhibitor activity"/>
    <property type="evidence" value="ECO:0007669"/>
    <property type="project" value="InterPro"/>
</dbReference>
<dbReference type="Gene3D" id="2.30.39.10">
    <property type="entry name" value="Alpha-1-antitrypsin, domain 1"/>
    <property type="match status" value="1"/>
</dbReference>
<dbReference type="PROSITE" id="PS51157">
    <property type="entry name" value="ZF_UBR"/>
    <property type="match status" value="1"/>
</dbReference>
<evidence type="ECO:0000313" key="6">
    <source>
        <dbReference type="EMBL" id="QKF93509.1"/>
    </source>
</evidence>
<reference evidence="6 7" key="1">
    <citation type="submission" date="2020-04" db="EMBL/GenBank/DDBJ databases">
        <title>Advantages and limits of metagenomic assembly and binning of a giant virus.</title>
        <authorList>
            <person name="Schulz F."/>
            <person name="Andreani J."/>
            <person name="Francis R."/>
            <person name="Boudjemaa H."/>
            <person name="Bou Khalil J.Y."/>
            <person name="Lee J."/>
            <person name="La Scola B."/>
            <person name="Woyke T."/>
        </authorList>
    </citation>
    <scope>NUCLEOTIDE SEQUENCE [LARGE SCALE GENOMIC DNA]</scope>
    <source>
        <strain evidence="6 7">FV1/VV64</strain>
    </source>
</reference>
<evidence type="ECO:0000313" key="7">
    <source>
        <dbReference type="Proteomes" id="UP001162001"/>
    </source>
</evidence>
<dbReference type="InterPro" id="IPR042185">
    <property type="entry name" value="Serpin_sf_2"/>
</dbReference>
<dbReference type="InterPro" id="IPR036186">
    <property type="entry name" value="Serpin_sf"/>
</dbReference>
<dbReference type="PANTHER" id="PTHR11461:SF211">
    <property type="entry name" value="GH10112P-RELATED"/>
    <property type="match status" value="1"/>
</dbReference>
<evidence type="ECO:0000256" key="4">
    <source>
        <dbReference type="ARBA" id="ARBA00022833"/>
    </source>
</evidence>
<dbReference type="InterPro" id="IPR023796">
    <property type="entry name" value="Serpin_dom"/>
</dbReference>
<dbReference type="SMART" id="SM00396">
    <property type="entry name" value="ZnF_UBR1"/>
    <property type="match status" value="1"/>
</dbReference>
<comment type="similarity">
    <text evidence="1">Belongs to the serpin family. Poxviruses subfamily.</text>
</comment>
<evidence type="ECO:0000256" key="1">
    <source>
        <dbReference type="ARBA" id="ARBA00008009"/>
    </source>
</evidence>
<dbReference type="GO" id="GO:0005615">
    <property type="term" value="C:extracellular space"/>
    <property type="evidence" value="ECO:0007669"/>
    <property type="project" value="InterPro"/>
</dbReference>
<feature type="domain" description="UBR-type" evidence="5">
    <location>
        <begin position="10"/>
        <end position="77"/>
    </location>
</feature>
<dbReference type="SMART" id="SM00093">
    <property type="entry name" value="SERPIN"/>
    <property type="match status" value="1"/>
</dbReference>
<dbReference type="InterPro" id="IPR003126">
    <property type="entry name" value="Znf_UBR"/>
</dbReference>
<dbReference type="SUPFAM" id="SSF56574">
    <property type="entry name" value="Serpins"/>
    <property type="match status" value="1"/>
</dbReference>
<evidence type="ECO:0000259" key="5">
    <source>
        <dbReference type="PROSITE" id="PS51157"/>
    </source>
</evidence>
<dbReference type="PROSITE" id="PS00284">
    <property type="entry name" value="SERPIN"/>
    <property type="match status" value="1"/>
</dbReference>
<protein>
    <submittedName>
        <fullName evidence="6">Serpin family protein</fullName>
    </submittedName>
</protein>
<dbReference type="InterPro" id="IPR000215">
    <property type="entry name" value="Serpin_fam"/>
</dbReference>
<evidence type="ECO:0000256" key="3">
    <source>
        <dbReference type="ARBA" id="ARBA00022771"/>
    </source>
</evidence>
<keyword evidence="4" id="KW-0862">Zinc</keyword>
<dbReference type="InterPro" id="IPR042178">
    <property type="entry name" value="Serpin_sf_1"/>
</dbReference>
<name>A0A7D3UUI4_9VIRU</name>
<dbReference type="Pfam" id="PF02207">
    <property type="entry name" value="zf-UBR"/>
    <property type="match status" value="1"/>
</dbReference>